<accession>A0A939BRB0</accession>
<dbReference type="EMBL" id="JAFBEB010000002">
    <property type="protein sequence ID" value="MBM7589412.1"/>
    <property type="molecule type" value="Genomic_DNA"/>
</dbReference>
<organism evidence="1 2">
    <name type="scientific">Brevibacillus fulvus</name>
    <dbReference type="NCBI Taxonomy" id="1125967"/>
    <lineage>
        <taxon>Bacteria</taxon>
        <taxon>Bacillati</taxon>
        <taxon>Bacillota</taxon>
        <taxon>Bacilli</taxon>
        <taxon>Bacillales</taxon>
        <taxon>Paenibacillaceae</taxon>
        <taxon>Brevibacillus</taxon>
    </lineage>
</organism>
<protein>
    <submittedName>
        <fullName evidence="1">Uncharacterized protein</fullName>
    </submittedName>
</protein>
<dbReference type="Proteomes" id="UP000717624">
    <property type="component" value="Unassembled WGS sequence"/>
</dbReference>
<name>A0A939BRB0_9BACL</name>
<evidence type="ECO:0000313" key="2">
    <source>
        <dbReference type="Proteomes" id="UP000717624"/>
    </source>
</evidence>
<dbReference type="AlphaFoldDB" id="A0A939BRB0"/>
<reference evidence="1" key="1">
    <citation type="submission" date="2021-01" db="EMBL/GenBank/DDBJ databases">
        <title>Genomic Encyclopedia of Type Strains, Phase IV (KMG-IV): sequencing the most valuable type-strain genomes for metagenomic binning, comparative biology and taxonomic classification.</title>
        <authorList>
            <person name="Goeker M."/>
        </authorList>
    </citation>
    <scope>NUCLEOTIDE SEQUENCE</scope>
    <source>
        <strain evidence="1">DSM 25523</strain>
    </source>
</reference>
<comment type="caution">
    <text evidence="1">The sequence shown here is derived from an EMBL/GenBank/DDBJ whole genome shotgun (WGS) entry which is preliminary data.</text>
</comment>
<sequence>MIWHVDVLLQENPQKLVTLAPTPCAQLVVLGVLTYKKYASW</sequence>
<evidence type="ECO:0000313" key="1">
    <source>
        <dbReference type="EMBL" id="MBM7589412.1"/>
    </source>
</evidence>
<proteinExistence type="predicted"/>
<gene>
    <name evidence="1" type="ORF">JOD01_001010</name>
</gene>
<keyword evidence="2" id="KW-1185">Reference proteome</keyword>